<dbReference type="EMBL" id="GISG01094812">
    <property type="protein sequence ID" value="MBA4635349.1"/>
    <property type="molecule type" value="Transcribed_RNA"/>
</dbReference>
<reference evidence="3" key="1">
    <citation type="journal article" date="2013" name="J. Plant Res.">
        <title>Effect of fungi and light on seed germination of three Opuntia species from semiarid lands of central Mexico.</title>
        <authorList>
            <person name="Delgado-Sanchez P."/>
            <person name="Jimenez-Bremont J.F."/>
            <person name="Guerrero-Gonzalez Mde L."/>
            <person name="Flores J."/>
        </authorList>
    </citation>
    <scope>NUCLEOTIDE SEQUENCE</scope>
    <source>
        <tissue evidence="3">Cladode</tissue>
    </source>
</reference>
<keyword evidence="2" id="KW-0812">Transmembrane</keyword>
<organism evidence="3">
    <name type="scientific">Opuntia streptacantha</name>
    <name type="common">Prickly pear cactus</name>
    <name type="synonym">Opuntia cardona</name>
    <dbReference type="NCBI Taxonomy" id="393608"/>
    <lineage>
        <taxon>Eukaryota</taxon>
        <taxon>Viridiplantae</taxon>
        <taxon>Streptophyta</taxon>
        <taxon>Embryophyta</taxon>
        <taxon>Tracheophyta</taxon>
        <taxon>Spermatophyta</taxon>
        <taxon>Magnoliopsida</taxon>
        <taxon>eudicotyledons</taxon>
        <taxon>Gunneridae</taxon>
        <taxon>Pentapetalae</taxon>
        <taxon>Caryophyllales</taxon>
        <taxon>Cactineae</taxon>
        <taxon>Cactaceae</taxon>
        <taxon>Opuntioideae</taxon>
        <taxon>Opuntia</taxon>
    </lineage>
</organism>
<keyword evidence="2" id="KW-1133">Transmembrane helix</keyword>
<feature type="compositionally biased region" description="Low complexity" evidence="1">
    <location>
        <begin position="72"/>
        <end position="84"/>
    </location>
</feature>
<accession>A0A7C9DCZ1</accession>
<evidence type="ECO:0000313" key="3">
    <source>
        <dbReference type="EMBL" id="MBA4635348.1"/>
    </source>
</evidence>
<proteinExistence type="predicted"/>
<dbReference type="AlphaFoldDB" id="A0A7C9DCZ1"/>
<dbReference type="EMBL" id="GISG01094811">
    <property type="protein sequence ID" value="MBA4635348.1"/>
    <property type="molecule type" value="Transcribed_RNA"/>
</dbReference>
<evidence type="ECO:0000256" key="1">
    <source>
        <dbReference type="SAM" id="MobiDB-lite"/>
    </source>
</evidence>
<reference evidence="3" key="2">
    <citation type="submission" date="2020-07" db="EMBL/GenBank/DDBJ databases">
        <authorList>
            <person name="Vera ALvarez R."/>
            <person name="Arias-Moreno D.M."/>
            <person name="Jimenez-Jacinto V."/>
            <person name="Jimenez-Bremont J.F."/>
            <person name="Swaminathan K."/>
            <person name="Moose S.P."/>
            <person name="Guerrero-Gonzalez M.L."/>
            <person name="Marino-Ramirez L."/>
            <person name="Landsman D."/>
            <person name="Rodriguez-Kessler M."/>
            <person name="Delgado-Sanchez P."/>
        </authorList>
    </citation>
    <scope>NUCLEOTIDE SEQUENCE</scope>
    <source>
        <tissue evidence="3">Cladode</tissue>
    </source>
</reference>
<feature type="region of interest" description="Disordered" evidence="1">
    <location>
        <begin position="1"/>
        <end position="102"/>
    </location>
</feature>
<name>A0A7C9DCZ1_OPUST</name>
<evidence type="ECO:0000256" key="2">
    <source>
        <dbReference type="SAM" id="Phobius"/>
    </source>
</evidence>
<sequence>MQEVGVNCSGGQWPDDTTGAVGGGRSGRRAVAGVTKGRQKPAQTEQKQRREESDRQRRPDSDGGVHRRIDWAAAGGRSPAAGGSNECEKRRRREKGKGFTGLGNEALKQSKQIYFYFILLFVLFVPPLFLVFLIFG</sequence>
<feature type="transmembrane region" description="Helical" evidence="2">
    <location>
        <begin position="113"/>
        <end position="135"/>
    </location>
</feature>
<feature type="compositionally biased region" description="Basic and acidic residues" evidence="1">
    <location>
        <begin position="46"/>
        <end position="70"/>
    </location>
</feature>
<keyword evidence="2" id="KW-0472">Membrane</keyword>
<protein>
    <submittedName>
        <fullName evidence="3">Uncharacterized protein</fullName>
    </submittedName>
</protein>